<evidence type="ECO:0000313" key="3">
    <source>
        <dbReference type="EMBL" id="TDD11201.1"/>
    </source>
</evidence>
<dbReference type="InterPro" id="IPR036514">
    <property type="entry name" value="SGNH_hydro_sf"/>
</dbReference>
<dbReference type="GO" id="GO:0006629">
    <property type="term" value="P:lipid metabolic process"/>
    <property type="evidence" value="ECO:0007669"/>
    <property type="project" value="InterPro"/>
</dbReference>
<dbReference type="SUPFAM" id="SSF52266">
    <property type="entry name" value="SGNH hydrolase"/>
    <property type="match status" value="1"/>
</dbReference>
<gene>
    <name evidence="3" type="ORF">E1292_05925</name>
</gene>
<evidence type="ECO:0000259" key="2">
    <source>
        <dbReference type="Pfam" id="PF13472"/>
    </source>
</evidence>
<name>A0A4R4W093_9ACTN</name>
<dbReference type="InterPro" id="IPR008265">
    <property type="entry name" value="Lipase_GDSL_AS"/>
</dbReference>
<proteinExistence type="predicted"/>
<dbReference type="Gene3D" id="3.40.50.1110">
    <property type="entry name" value="SGNH hydrolase"/>
    <property type="match status" value="1"/>
</dbReference>
<keyword evidence="3" id="KW-0378">Hydrolase</keyword>
<dbReference type="PANTHER" id="PTHR43784">
    <property type="entry name" value="GDSL-LIKE LIPASE/ACYLHYDROLASE, PUTATIVE (AFU_ORTHOLOGUE AFUA_2G00820)-RELATED"/>
    <property type="match status" value="1"/>
</dbReference>
<feature type="domain" description="SGNH hydrolase-type esterase" evidence="2">
    <location>
        <begin position="206"/>
        <end position="384"/>
    </location>
</feature>
<dbReference type="PANTHER" id="PTHR43784:SF2">
    <property type="entry name" value="GDSL-LIKE LIPASE_ACYLHYDROLASE, PUTATIVE (AFU_ORTHOLOGUE AFUA_2G00820)-RELATED"/>
    <property type="match status" value="1"/>
</dbReference>
<sequence length="403" mass="41617">MTGRPVTTWAAAAERLGGGLRDLTVRNIVRTTVGGSGLRVRLTNAFGDRPVTFGRVCVGVPSAGAALQPGSNRMLTFGGSPEVTVPPGATILSDPLPVRVRPRRRLAISLYVRGEAGTLTGRNRATAPACPPPVLTPQPATHAHRPLRDRHSCAEREPATSPAYRSVPGDHAADEGSGAFTEEVAVWHWLDALTVTAPTPVSTVAVLGDSIATGVGSETGHGWVDLLADLAAEGSPPLAVVNEGVSGGRVLTAGTGRPAEARLTAEVLTKPGIAVVILFAGLNDLGAGARAGDLIAAYARIAATARAAGVRVVGGTLTPYAGADYHTEEGERARQEVNAYVRSAGAFDGVADFDAALRDPADPARLLPRHDCGDHLHPSTSGHQSMAAAVLGRQHTAEVRRRA</sequence>
<dbReference type="PROSITE" id="PS01098">
    <property type="entry name" value="LIPASE_GDSL_SER"/>
    <property type="match status" value="1"/>
</dbReference>
<reference evidence="3 4" key="1">
    <citation type="submission" date="2019-03" db="EMBL/GenBank/DDBJ databases">
        <title>Draft genome sequences of novel Actinobacteria.</title>
        <authorList>
            <person name="Sahin N."/>
            <person name="Ay H."/>
            <person name="Saygin H."/>
        </authorList>
    </citation>
    <scope>NUCLEOTIDE SEQUENCE [LARGE SCALE GENOMIC DNA]</scope>
    <source>
        <strain evidence="3 4">KC310</strain>
    </source>
</reference>
<evidence type="ECO:0000256" key="1">
    <source>
        <dbReference type="SAM" id="MobiDB-lite"/>
    </source>
</evidence>
<accession>A0A4R4W093</accession>
<feature type="compositionally biased region" description="Basic and acidic residues" evidence="1">
    <location>
        <begin position="149"/>
        <end position="158"/>
    </location>
</feature>
<dbReference type="GO" id="GO:0016298">
    <property type="term" value="F:lipase activity"/>
    <property type="evidence" value="ECO:0007669"/>
    <property type="project" value="InterPro"/>
</dbReference>
<evidence type="ECO:0000313" key="4">
    <source>
        <dbReference type="Proteomes" id="UP000295258"/>
    </source>
</evidence>
<comment type="caution">
    <text evidence="3">The sequence shown here is derived from an EMBL/GenBank/DDBJ whole genome shotgun (WGS) entry which is preliminary data.</text>
</comment>
<dbReference type="AlphaFoldDB" id="A0A4R4W093"/>
<dbReference type="Proteomes" id="UP000295258">
    <property type="component" value="Unassembled WGS sequence"/>
</dbReference>
<keyword evidence="4" id="KW-1185">Reference proteome</keyword>
<organism evidence="3 4">
    <name type="scientific">Nonomuraea deserti</name>
    <dbReference type="NCBI Taxonomy" id="1848322"/>
    <lineage>
        <taxon>Bacteria</taxon>
        <taxon>Bacillati</taxon>
        <taxon>Actinomycetota</taxon>
        <taxon>Actinomycetes</taxon>
        <taxon>Streptosporangiales</taxon>
        <taxon>Streptosporangiaceae</taxon>
        <taxon>Nonomuraea</taxon>
    </lineage>
</organism>
<dbReference type="InterPro" id="IPR053140">
    <property type="entry name" value="GDSL_Rv0518-like"/>
</dbReference>
<dbReference type="EMBL" id="SMKO01000009">
    <property type="protein sequence ID" value="TDD11201.1"/>
    <property type="molecule type" value="Genomic_DNA"/>
</dbReference>
<feature type="region of interest" description="Disordered" evidence="1">
    <location>
        <begin position="122"/>
        <end position="177"/>
    </location>
</feature>
<dbReference type="InterPro" id="IPR013830">
    <property type="entry name" value="SGNH_hydro"/>
</dbReference>
<dbReference type="RefSeq" id="WP_132592800.1">
    <property type="nucleotide sequence ID" value="NZ_SMKO01000009.1"/>
</dbReference>
<protein>
    <submittedName>
        <fullName evidence="3">SGNH/GDSL hydrolase family protein</fullName>
    </submittedName>
</protein>
<dbReference type="Pfam" id="PF13472">
    <property type="entry name" value="Lipase_GDSL_2"/>
    <property type="match status" value="1"/>
</dbReference>